<dbReference type="EMBL" id="CP020919">
    <property type="protein sequence ID" value="AWG24094.1"/>
    <property type="molecule type" value="Genomic_DNA"/>
</dbReference>
<gene>
    <name evidence="1" type="ORF">FK004_02090</name>
</gene>
<proteinExistence type="predicted"/>
<name>A0A2S1LK02_9FLAO</name>
<evidence type="ECO:0000313" key="1">
    <source>
        <dbReference type="EMBL" id="AWG24094.1"/>
    </source>
</evidence>
<organism evidence="1 2">
    <name type="scientific">Flavobacterium kingsejongi</name>
    <dbReference type="NCBI Taxonomy" id="1678728"/>
    <lineage>
        <taxon>Bacteria</taxon>
        <taxon>Pseudomonadati</taxon>
        <taxon>Bacteroidota</taxon>
        <taxon>Flavobacteriia</taxon>
        <taxon>Flavobacteriales</taxon>
        <taxon>Flavobacteriaceae</taxon>
        <taxon>Flavobacterium</taxon>
    </lineage>
</organism>
<evidence type="ECO:0000313" key="2">
    <source>
        <dbReference type="Proteomes" id="UP000244677"/>
    </source>
</evidence>
<keyword evidence="2" id="KW-1185">Reference proteome</keyword>
<dbReference type="KEGG" id="fki:FK004_02090"/>
<sequence length="260" mass="30453">MTKMISTVYGLKEYHLRPKAGDRYLYRFETIVDDLSNARNPIQRSYIRNVEIMPLGQQDNLYVYQIFTAKIFIKSTTAVADAFLIRKIGYAFDEIEAGVDSTGKIVRIYNTEELNLRWNITQEELQKEYKGDYIGNYFLEVSNLFNDEARLIQFLSDYKMFGLYFNGLFGHYLLWEMPIVRKHSLSDFGNQEIQESISPEKKEFVRYQIEGIPTVRPKNQELSVTNYRGELVYNDNNLVEALIESESDLMNIKYSTLLLG</sequence>
<reference evidence="1 2" key="1">
    <citation type="submission" date="2017-04" db="EMBL/GenBank/DDBJ databases">
        <title>Complete genome sequence of Flavobacterium kingsejong AJ004.</title>
        <authorList>
            <person name="Lee P.C."/>
        </authorList>
    </citation>
    <scope>NUCLEOTIDE SEQUENCE [LARGE SCALE GENOMIC DNA]</scope>
    <source>
        <strain evidence="1 2">AJ004</strain>
    </source>
</reference>
<protein>
    <submittedName>
        <fullName evidence="1">Uncharacterized protein</fullName>
    </submittedName>
</protein>
<dbReference type="Proteomes" id="UP000244677">
    <property type="component" value="Chromosome"/>
</dbReference>
<accession>A0A2S1LK02</accession>
<dbReference type="AlphaFoldDB" id="A0A2S1LK02"/>